<dbReference type="GO" id="GO:0005758">
    <property type="term" value="C:mitochondrial intermembrane space"/>
    <property type="evidence" value="ECO:0007669"/>
    <property type="project" value="InterPro"/>
</dbReference>
<evidence type="ECO:0000313" key="2">
    <source>
        <dbReference type="EMBL" id="KAG2222042.1"/>
    </source>
</evidence>
<feature type="compositionally biased region" description="Basic and acidic residues" evidence="1">
    <location>
        <begin position="65"/>
        <end position="77"/>
    </location>
</feature>
<sequence>MSNLEEEEEDPYNARIERTGCAQENEDLQICFYDKKDWRLCQEEMKRFRQCFQANSKNAGSQELKTSEQEQYKQSDK</sequence>
<proteinExistence type="predicted"/>
<accession>A0A8H7S5C7</accession>
<name>A0A8H7S5C7_9FUNG</name>
<evidence type="ECO:0000313" key="3">
    <source>
        <dbReference type="Proteomes" id="UP000646827"/>
    </source>
</evidence>
<dbReference type="InterPro" id="IPR039870">
    <property type="entry name" value="Coa4-like"/>
</dbReference>
<keyword evidence="3" id="KW-1185">Reference proteome</keyword>
<organism evidence="2 3">
    <name type="scientific">Circinella minor</name>
    <dbReference type="NCBI Taxonomy" id="1195481"/>
    <lineage>
        <taxon>Eukaryota</taxon>
        <taxon>Fungi</taxon>
        <taxon>Fungi incertae sedis</taxon>
        <taxon>Mucoromycota</taxon>
        <taxon>Mucoromycotina</taxon>
        <taxon>Mucoromycetes</taxon>
        <taxon>Mucorales</taxon>
        <taxon>Lichtheimiaceae</taxon>
        <taxon>Circinella</taxon>
    </lineage>
</organism>
<evidence type="ECO:0008006" key="4">
    <source>
        <dbReference type="Google" id="ProtNLM"/>
    </source>
</evidence>
<dbReference type="PROSITE" id="PS51808">
    <property type="entry name" value="CHCH"/>
    <property type="match status" value="1"/>
</dbReference>
<evidence type="ECO:0000256" key="1">
    <source>
        <dbReference type="SAM" id="MobiDB-lite"/>
    </source>
</evidence>
<dbReference type="GO" id="GO:0033617">
    <property type="term" value="P:mitochondrial respiratory chain complex IV assembly"/>
    <property type="evidence" value="ECO:0007669"/>
    <property type="project" value="InterPro"/>
</dbReference>
<dbReference type="OrthoDB" id="5586401at2759"/>
<gene>
    <name evidence="2" type="ORF">INT45_003687</name>
</gene>
<dbReference type="PANTHER" id="PTHR13639:SF2">
    <property type="entry name" value="CYTOCHROME C OXIDASE ASSEMBLY FACTOR 4 HOMOLOG, MITOCHONDRIAL"/>
    <property type="match status" value="1"/>
</dbReference>
<feature type="region of interest" description="Disordered" evidence="1">
    <location>
        <begin position="56"/>
        <end position="77"/>
    </location>
</feature>
<protein>
    <recommendedName>
        <fullName evidence="4">CHCH domain-containing protein</fullName>
    </recommendedName>
</protein>
<reference evidence="2 3" key="1">
    <citation type="submission" date="2020-12" db="EMBL/GenBank/DDBJ databases">
        <title>Metabolic potential, ecology and presence of endohyphal bacteria is reflected in genomic diversity of Mucoromycotina.</title>
        <authorList>
            <person name="Muszewska A."/>
            <person name="Okrasinska A."/>
            <person name="Steczkiewicz K."/>
            <person name="Drgas O."/>
            <person name="Orlowska M."/>
            <person name="Perlinska-Lenart U."/>
            <person name="Aleksandrzak-Piekarczyk T."/>
            <person name="Szatraj K."/>
            <person name="Zielenkiewicz U."/>
            <person name="Pilsyk S."/>
            <person name="Malc E."/>
            <person name="Mieczkowski P."/>
            <person name="Kruszewska J.S."/>
            <person name="Biernat P."/>
            <person name="Pawlowska J."/>
        </authorList>
    </citation>
    <scope>NUCLEOTIDE SEQUENCE [LARGE SCALE GENOMIC DNA]</scope>
    <source>
        <strain evidence="2 3">CBS 142.35</strain>
    </source>
</reference>
<dbReference type="AlphaFoldDB" id="A0A8H7S5C7"/>
<dbReference type="PANTHER" id="PTHR13639">
    <property type="entry name" value="CYTOCHROME C OXIDASE ASSEMBLY FACTOR 4 HOMOLOG, MITOCHONDRIAL"/>
    <property type="match status" value="1"/>
</dbReference>
<dbReference type="EMBL" id="JAEPRB010000093">
    <property type="protein sequence ID" value="KAG2222042.1"/>
    <property type="molecule type" value="Genomic_DNA"/>
</dbReference>
<comment type="caution">
    <text evidence="2">The sequence shown here is derived from an EMBL/GenBank/DDBJ whole genome shotgun (WGS) entry which is preliminary data.</text>
</comment>
<dbReference type="Proteomes" id="UP000646827">
    <property type="component" value="Unassembled WGS sequence"/>
</dbReference>